<proteinExistence type="predicted"/>
<evidence type="ECO:0000313" key="1">
    <source>
        <dbReference type="EMBL" id="PWQ93330.1"/>
    </source>
</evidence>
<dbReference type="AlphaFoldDB" id="A0A317CAC4"/>
<comment type="caution">
    <text evidence="1">The sequence shown here is derived from an EMBL/GenBank/DDBJ whole genome shotgun (WGS) entry which is preliminary data.</text>
</comment>
<keyword evidence="2" id="KW-1185">Reference proteome</keyword>
<dbReference type="Proteomes" id="UP000245539">
    <property type="component" value="Unassembled WGS sequence"/>
</dbReference>
<protein>
    <submittedName>
        <fullName evidence="1">Uncharacterized protein</fullName>
    </submittedName>
</protein>
<organism evidence="1 2">
    <name type="scientific">Leucothrix pacifica</name>
    <dbReference type="NCBI Taxonomy" id="1247513"/>
    <lineage>
        <taxon>Bacteria</taxon>
        <taxon>Pseudomonadati</taxon>
        <taxon>Pseudomonadota</taxon>
        <taxon>Gammaproteobacteria</taxon>
        <taxon>Thiotrichales</taxon>
        <taxon>Thiotrichaceae</taxon>
        <taxon>Leucothrix</taxon>
    </lineage>
</organism>
<dbReference type="RefSeq" id="WP_109838996.1">
    <property type="nucleotide sequence ID" value="NZ_QGKM01000063.1"/>
</dbReference>
<evidence type="ECO:0000313" key="2">
    <source>
        <dbReference type="Proteomes" id="UP000245539"/>
    </source>
</evidence>
<reference evidence="1 2" key="1">
    <citation type="submission" date="2018-05" db="EMBL/GenBank/DDBJ databases">
        <title>Leucothrix arctica sp. nov., isolated from Arctic seawater.</title>
        <authorList>
            <person name="Choi A."/>
            <person name="Baek K."/>
        </authorList>
    </citation>
    <scope>NUCLEOTIDE SEQUENCE [LARGE SCALE GENOMIC DNA]</scope>
    <source>
        <strain evidence="1 2">JCM 18388</strain>
    </source>
</reference>
<dbReference type="OrthoDB" id="5624633at2"/>
<sequence length="125" mass="13928">MTLSRRNLLLIIIASALLGASVTHKVWQSSYPGRPLFVEFHNLRSETIPLITIEHGNASSQEKIILTQMKPDERRVISLNHSPGMGYNVITSLANGDEYNMCLGKGTEKWVNQVRIRDSGMYGGS</sequence>
<accession>A0A317CAC4</accession>
<dbReference type="EMBL" id="QGKM01000063">
    <property type="protein sequence ID" value="PWQ93330.1"/>
    <property type="molecule type" value="Genomic_DNA"/>
</dbReference>
<gene>
    <name evidence="1" type="ORF">DKW60_17690</name>
</gene>
<name>A0A317CAC4_9GAMM</name>